<feature type="region of interest" description="Disordered" evidence="1">
    <location>
        <begin position="1"/>
        <end position="124"/>
    </location>
</feature>
<dbReference type="InterPro" id="IPR002483">
    <property type="entry name" value="PWI_dom"/>
</dbReference>
<name>A0AA40CF69_9PEZI</name>
<dbReference type="PANTHER" id="PTHR18806">
    <property type="entry name" value="RBM25 PROTEIN"/>
    <property type="match status" value="1"/>
</dbReference>
<protein>
    <recommendedName>
        <fullName evidence="2">PWI domain-containing protein</fullName>
    </recommendedName>
</protein>
<dbReference type="Pfam" id="PF01480">
    <property type="entry name" value="PWI"/>
    <property type="match status" value="1"/>
</dbReference>
<accession>A0AA40CF69</accession>
<evidence type="ECO:0000313" key="3">
    <source>
        <dbReference type="EMBL" id="KAK0636546.1"/>
    </source>
</evidence>
<reference evidence="3" key="1">
    <citation type="submission" date="2023-06" db="EMBL/GenBank/DDBJ databases">
        <title>Genome-scale phylogeny and comparative genomics of the fungal order Sordariales.</title>
        <authorList>
            <consortium name="Lawrence Berkeley National Laboratory"/>
            <person name="Hensen N."/>
            <person name="Bonometti L."/>
            <person name="Westerberg I."/>
            <person name="Brannstrom I.O."/>
            <person name="Guillou S."/>
            <person name="Cros-Aarteil S."/>
            <person name="Calhoun S."/>
            <person name="Haridas S."/>
            <person name="Kuo A."/>
            <person name="Mondo S."/>
            <person name="Pangilinan J."/>
            <person name="Riley R."/>
            <person name="LaButti K."/>
            <person name="Andreopoulos B."/>
            <person name="Lipzen A."/>
            <person name="Chen C."/>
            <person name="Yanf M."/>
            <person name="Daum C."/>
            <person name="Ng V."/>
            <person name="Clum A."/>
            <person name="Steindorff A."/>
            <person name="Ohm R."/>
            <person name="Martin F."/>
            <person name="Silar P."/>
            <person name="Natvig D."/>
            <person name="Lalanne C."/>
            <person name="Gautier V."/>
            <person name="Ament-velasquez S.L."/>
            <person name="Kruys A."/>
            <person name="Hutchinson M.I."/>
            <person name="Powell A.J."/>
            <person name="Barry K."/>
            <person name="Miller A.N."/>
            <person name="Grigoriev I.V."/>
            <person name="Debuchy R."/>
            <person name="Gladieux P."/>
            <person name="Thoren M.H."/>
            <person name="Johannesson H."/>
        </authorList>
    </citation>
    <scope>NUCLEOTIDE SEQUENCE</scope>
    <source>
        <strain evidence="3">SMH3391-2</strain>
    </source>
</reference>
<dbReference type="AlphaFoldDB" id="A0AA40CF69"/>
<feature type="compositionally biased region" description="Basic and acidic residues" evidence="1">
    <location>
        <begin position="454"/>
        <end position="527"/>
    </location>
</feature>
<feature type="compositionally biased region" description="Pro residues" evidence="1">
    <location>
        <begin position="7"/>
        <end position="16"/>
    </location>
</feature>
<feature type="compositionally biased region" description="Basic and acidic residues" evidence="1">
    <location>
        <begin position="550"/>
        <end position="571"/>
    </location>
</feature>
<dbReference type="Proteomes" id="UP001174934">
    <property type="component" value="Unassembled WGS sequence"/>
</dbReference>
<sequence length="772" mass="86381">MAYNPYGVPPYGPPPTYVSFPGATHAPGMAPPPGLGPPPGMSSAPGMAPPPGVQQLNNHTQANRPSGLPASFQPPPNLPHINFNAPVIRLGSAAPPQKPGTSLGGDRKDAHTPTSGNRPGLGMERGLEHSRAQLRESMQSTVPPTSEERLRTIFVHKIPSGVGGEDNVQRLLGMVGRLRRWDSGHSHLTDHKGALFGFAQYEDPESLASAIELLKDVEVPVKKQTPVEEPPKDEDDSFEGIEKVKLQVEVDPSTTSYLESWKENRADDPAAEARKAEARDALKQLIREFFYPRVRSGQDADGDTAMGDGANGLGDNVEVINIPLTQEDELADIPAEMRETVAAEIAAFRDRSNRRDMERLRREEEFEEQERQRNGAPRISRLNSEPVDQSPTPAPVHSGGNSNMIPLGPRGVLNAPSGPRGQNRGVDFVNGGTTNGHSSHFREEDDTDASDDELYGRELAKQKAEEEKTYLEAERKWVNRERARTAALERETEREKAEKDGFARRRDEQLEKEKNWDDEREASRKNHLYYRDHAHWVKKRTAERDEEAARDDADRRAEVDERRKAEAEMEQARGMADSFLERQAEEMERQPAAAPAAAPQRFTISFGAAAQKAAQRSAGARRTVAEVEGLLDDEEQEHTTKRQLVPIKFEPITDTKAMTEEDIQNAVRALAQEIPIDRDGLWAWDVKWDFLEESIIREKLRPFVERKVVEFLGVQEQFLVDVVEEHLRKHAKPAELVETLGEALDEDAEDLVKKLWRMVIFFTESEKRGLPA</sequence>
<feature type="compositionally biased region" description="Polar residues" evidence="1">
    <location>
        <begin position="54"/>
        <end position="64"/>
    </location>
</feature>
<dbReference type="GO" id="GO:0005681">
    <property type="term" value="C:spliceosomal complex"/>
    <property type="evidence" value="ECO:0007669"/>
    <property type="project" value="TreeGrafter"/>
</dbReference>
<dbReference type="EMBL" id="JAULSR010000001">
    <property type="protein sequence ID" value="KAK0636546.1"/>
    <property type="molecule type" value="Genomic_DNA"/>
</dbReference>
<organism evidence="3 4">
    <name type="scientific">Bombardia bombarda</name>
    <dbReference type="NCBI Taxonomy" id="252184"/>
    <lineage>
        <taxon>Eukaryota</taxon>
        <taxon>Fungi</taxon>
        <taxon>Dikarya</taxon>
        <taxon>Ascomycota</taxon>
        <taxon>Pezizomycotina</taxon>
        <taxon>Sordariomycetes</taxon>
        <taxon>Sordariomycetidae</taxon>
        <taxon>Sordariales</taxon>
        <taxon>Lasiosphaeriaceae</taxon>
        <taxon>Bombardia</taxon>
    </lineage>
</organism>
<comment type="caution">
    <text evidence="3">The sequence shown here is derived from an EMBL/GenBank/DDBJ whole genome shotgun (WGS) entry which is preliminary data.</text>
</comment>
<dbReference type="InterPro" id="IPR035979">
    <property type="entry name" value="RBD_domain_sf"/>
</dbReference>
<dbReference type="Gene3D" id="1.20.1390.10">
    <property type="entry name" value="PWI domain"/>
    <property type="match status" value="1"/>
</dbReference>
<feature type="region of interest" description="Disordered" evidence="1">
    <location>
        <begin position="539"/>
        <end position="573"/>
    </location>
</feature>
<feature type="compositionally biased region" description="Polar residues" evidence="1">
    <location>
        <begin position="381"/>
        <end position="391"/>
    </location>
</feature>
<evidence type="ECO:0000259" key="2">
    <source>
        <dbReference type="PROSITE" id="PS51025"/>
    </source>
</evidence>
<dbReference type="InterPro" id="IPR052768">
    <property type="entry name" value="RBM25"/>
</dbReference>
<dbReference type="PROSITE" id="PS51025">
    <property type="entry name" value="PWI"/>
    <property type="match status" value="1"/>
</dbReference>
<dbReference type="GO" id="GO:0003729">
    <property type="term" value="F:mRNA binding"/>
    <property type="evidence" value="ECO:0007669"/>
    <property type="project" value="TreeGrafter"/>
</dbReference>
<dbReference type="SMART" id="SM00311">
    <property type="entry name" value="PWI"/>
    <property type="match status" value="1"/>
</dbReference>
<gene>
    <name evidence="3" type="ORF">B0T17DRAFT_503985</name>
</gene>
<evidence type="ECO:0000313" key="4">
    <source>
        <dbReference type="Proteomes" id="UP001174934"/>
    </source>
</evidence>
<keyword evidence="4" id="KW-1185">Reference proteome</keyword>
<feature type="compositionally biased region" description="Basic and acidic residues" evidence="1">
    <location>
        <begin position="348"/>
        <end position="373"/>
    </location>
</feature>
<feature type="compositionally biased region" description="Pro residues" evidence="1">
    <location>
        <begin position="29"/>
        <end position="40"/>
    </location>
</feature>
<feature type="domain" description="PWI" evidence="2">
    <location>
        <begin position="679"/>
        <end position="772"/>
    </location>
</feature>
<evidence type="ECO:0000256" key="1">
    <source>
        <dbReference type="SAM" id="MobiDB-lite"/>
    </source>
</evidence>
<dbReference type="PANTHER" id="PTHR18806:SF4">
    <property type="entry name" value="RNA-BINDING PROTEIN 25"/>
    <property type="match status" value="1"/>
</dbReference>
<dbReference type="SUPFAM" id="SSF54928">
    <property type="entry name" value="RNA-binding domain, RBD"/>
    <property type="match status" value="1"/>
</dbReference>
<feature type="compositionally biased region" description="Acidic residues" evidence="1">
    <location>
        <begin position="444"/>
        <end position="453"/>
    </location>
</feature>
<proteinExistence type="predicted"/>
<feature type="region of interest" description="Disordered" evidence="1">
    <location>
        <begin position="348"/>
        <end position="527"/>
    </location>
</feature>